<dbReference type="Gene3D" id="1.10.10.10">
    <property type="entry name" value="Winged helix-like DNA-binding domain superfamily/Winged helix DNA-binding domain"/>
    <property type="match status" value="1"/>
</dbReference>
<evidence type="ECO:0000313" key="2">
    <source>
        <dbReference type="Proteomes" id="UP000315439"/>
    </source>
</evidence>
<accession>A0A545UJ96</accession>
<dbReference type="InterPro" id="IPR036388">
    <property type="entry name" value="WH-like_DNA-bd_sf"/>
</dbReference>
<gene>
    <name evidence="1" type="ORF">FLL46_01240</name>
</gene>
<organism evidence="1 2">
    <name type="scientific">Aliikangiella coralliicola</name>
    <dbReference type="NCBI Taxonomy" id="2592383"/>
    <lineage>
        <taxon>Bacteria</taxon>
        <taxon>Pseudomonadati</taxon>
        <taxon>Pseudomonadota</taxon>
        <taxon>Gammaproteobacteria</taxon>
        <taxon>Oceanospirillales</taxon>
        <taxon>Pleioneaceae</taxon>
        <taxon>Aliikangiella</taxon>
    </lineage>
</organism>
<name>A0A545UJ96_9GAMM</name>
<dbReference type="InterPro" id="IPR013324">
    <property type="entry name" value="RNA_pol_sigma_r3/r4-like"/>
</dbReference>
<dbReference type="EMBL" id="VIKS01000001">
    <property type="protein sequence ID" value="TQV89537.1"/>
    <property type="molecule type" value="Genomic_DNA"/>
</dbReference>
<dbReference type="Proteomes" id="UP000315439">
    <property type="component" value="Unassembled WGS sequence"/>
</dbReference>
<proteinExistence type="predicted"/>
<protein>
    <recommendedName>
        <fullName evidence="3">Sigma-70 family RNA polymerase sigma factor</fullName>
    </recommendedName>
</protein>
<reference evidence="1 2" key="1">
    <citation type="submission" date="2019-07" db="EMBL/GenBank/DDBJ databases">
        <title>Draft genome for Aliikangiella sp. M105.</title>
        <authorList>
            <person name="Wang G."/>
        </authorList>
    </citation>
    <scope>NUCLEOTIDE SEQUENCE [LARGE SCALE GENOMIC DNA]</scope>
    <source>
        <strain evidence="1 2">M105</strain>
    </source>
</reference>
<dbReference type="RefSeq" id="WP_142891601.1">
    <property type="nucleotide sequence ID" value="NZ_ML660160.1"/>
</dbReference>
<evidence type="ECO:0008006" key="3">
    <source>
        <dbReference type="Google" id="ProtNLM"/>
    </source>
</evidence>
<dbReference type="OrthoDB" id="6432617at2"/>
<dbReference type="AlphaFoldDB" id="A0A545UJ96"/>
<keyword evidence="2" id="KW-1185">Reference proteome</keyword>
<evidence type="ECO:0000313" key="1">
    <source>
        <dbReference type="EMBL" id="TQV89537.1"/>
    </source>
</evidence>
<sequence length="120" mass="13726">MSNSDDIHQELIQWGLWARTENNPGIGYPKMTSYRRLAGAPLDWEYNPNEIKQPITITDDRATQIDKVISSLDLDLKTAVYLHYHEDYNVSKIGEAMRISRHQASALITTGKRVISHLCD</sequence>
<comment type="caution">
    <text evidence="1">The sequence shown here is derived from an EMBL/GenBank/DDBJ whole genome shotgun (WGS) entry which is preliminary data.</text>
</comment>
<dbReference type="SUPFAM" id="SSF88659">
    <property type="entry name" value="Sigma3 and sigma4 domains of RNA polymerase sigma factors"/>
    <property type="match status" value="1"/>
</dbReference>